<evidence type="ECO:0000256" key="2">
    <source>
        <dbReference type="ARBA" id="ARBA00022630"/>
    </source>
</evidence>
<feature type="binding site" evidence="6">
    <location>
        <position position="124"/>
    </location>
    <ligand>
        <name>FAD</name>
        <dbReference type="ChEBI" id="CHEBI:57692"/>
    </ligand>
</feature>
<evidence type="ECO:0000256" key="5">
    <source>
        <dbReference type="ARBA" id="ARBA00023002"/>
    </source>
</evidence>
<gene>
    <name evidence="9" type="ORF">EFBL_2556</name>
</gene>
<evidence type="ECO:0000313" key="9">
    <source>
        <dbReference type="EMBL" id="GAX90914.1"/>
    </source>
</evidence>
<dbReference type="PRINTS" id="PR00368">
    <property type="entry name" value="FADPNR"/>
</dbReference>
<evidence type="ECO:0000256" key="1">
    <source>
        <dbReference type="ARBA" id="ARBA00011738"/>
    </source>
</evidence>
<feature type="binding site" evidence="6">
    <location>
        <position position="326"/>
    </location>
    <ligand>
        <name>FAD</name>
        <dbReference type="ChEBI" id="CHEBI:57692"/>
    </ligand>
</feature>
<feature type="binding site" evidence="6">
    <location>
        <position position="45"/>
    </location>
    <ligand>
        <name>FAD</name>
        <dbReference type="ChEBI" id="CHEBI:57692"/>
    </ligand>
</feature>
<dbReference type="Pfam" id="PF07992">
    <property type="entry name" value="Pyr_redox_2"/>
    <property type="match status" value="1"/>
</dbReference>
<keyword evidence="5 6" id="KW-0560">Oxidoreductase</keyword>
<keyword evidence="7" id="KW-1133">Transmembrane helix</keyword>
<feature type="domain" description="FAD/NAD(P)-binding" evidence="8">
    <location>
        <begin position="8"/>
        <end position="303"/>
    </location>
</feature>
<feature type="binding site" evidence="6">
    <location>
        <position position="90"/>
    </location>
    <ligand>
        <name>FAD</name>
        <dbReference type="ChEBI" id="CHEBI:57692"/>
    </ligand>
</feature>
<dbReference type="AlphaFoldDB" id="A0A292YR80"/>
<evidence type="ECO:0000256" key="3">
    <source>
        <dbReference type="ARBA" id="ARBA00022827"/>
    </source>
</evidence>
<evidence type="ECO:0000256" key="6">
    <source>
        <dbReference type="HAMAP-Rule" id="MF_01685"/>
    </source>
</evidence>
<keyword evidence="3 6" id="KW-0274">FAD</keyword>
<proteinExistence type="inferred from homology"/>
<dbReference type="PANTHER" id="PTHR48105">
    <property type="entry name" value="THIOREDOXIN REDUCTASE 1-RELATED-RELATED"/>
    <property type="match status" value="1"/>
</dbReference>
<dbReference type="InterPro" id="IPR036188">
    <property type="entry name" value="FAD/NAD-bd_sf"/>
</dbReference>
<name>A0A292YR80_9BACL</name>
<evidence type="ECO:0000256" key="4">
    <source>
        <dbReference type="ARBA" id="ARBA00022857"/>
    </source>
</evidence>
<evidence type="ECO:0000256" key="7">
    <source>
        <dbReference type="SAM" id="Phobius"/>
    </source>
</evidence>
<sequence>MKQDDKVYDITIIGGGPIGLFAAFYAGIRDMSTKIIDSLPQLGGQLTELYPEKYIYDVAGFPKVYAKDLVNNLKEQMAPYNPTVCLNERVTGLEKQEDGVFKLTSNTTVHYSRTVLIAGGIGAFSPRRLPAANSDQYEGKGIHYFIDDLSKFKGLNCLVVGGGDSAVDFALMLETVAKKVTLIHRRDGFRAHEDSVRKLFASSVEVKVFTELKSVEGNGKLEKGVLINSKEKTEEEIPLDAIIGALGFSASLGPILDWGLVIEDNAIVVNTKGETNIPGVYAAGDIVTYPGKIKLIATGFGEAPTAVNNAKQYLDPASKLHPGHSSSGFGKK</sequence>
<comment type="caution">
    <text evidence="6">Lacks conserved residue(s) required for the propagation of feature annotation.</text>
</comment>
<dbReference type="Gene3D" id="3.50.50.60">
    <property type="entry name" value="FAD/NAD(P)-binding domain"/>
    <property type="match status" value="2"/>
</dbReference>
<dbReference type="GO" id="GO:0004324">
    <property type="term" value="F:ferredoxin-NADP+ reductase activity"/>
    <property type="evidence" value="ECO:0007669"/>
    <property type="project" value="UniProtKB-UniRule"/>
</dbReference>
<keyword evidence="7" id="KW-0472">Membrane</keyword>
<feature type="binding site" evidence="6">
    <location>
        <position position="50"/>
    </location>
    <ligand>
        <name>FAD</name>
        <dbReference type="ChEBI" id="CHEBI:57692"/>
    </ligand>
</feature>
<dbReference type="InterPro" id="IPR050097">
    <property type="entry name" value="Ferredoxin-NADP_redctase_2"/>
</dbReference>
<dbReference type="PRINTS" id="PR00469">
    <property type="entry name" value="PNDRDTASEII"/>
</dbReference>
<dbReference type="InterPro" id="IPR022890">
    <property type="entry name" value="Fd--NADP_Rdtase_type_2"/>
</dbReference>
<dbReference type="Proteomes" id="UP000217785">
    <property type="component" value="Unassembled WGS sequence"/>
</dbReference>
<feature type="transmembrane region" description="Helical" evidence="7">
    <location>
        <begin position="7"/>
        <end position="28"/>
    </location>
</feature>
<reference evidence="10" key="1">
    <citation type="submission" date="2017-07" db="EMBL/GenBank/DDBJ databases">
        <title>Draft genome sequence of Effusibacillus lacus strain skLN1.</title>
        <authorList>
            <person name="Watanabe M."/>
            <person name="Kojima H."/>
            <person name="Fukui M."/>
        </authorList>
    </citation>
    <scope>NUCLEOTIDE SEQUENCE [LARGE SCALE GENOMIC DNA]</scope>
    <source>
        <strain evidence="10">skLN1</strain>
    </source>
</reference>
<keyword evidence="7" id="KW-0812">Transmembrane</keyword>
<evidence type="ECO:0000313" key="10">
    <source>
        <dbReference type="Proteomes" id="UP000217785"/>
    </source>
</evidence>
<dbReference type="EC" id="1.18.1.2" evidence="6"/>
<dbReference type="GO" id="GO:0050660">
    <property type="term" value="F:flavin adenine dinucleotide binding"/>
    <property type="evidence" value="ECO:0007669"/>
    <property type="project" value="UniProtKB-UniRule"/>
</dbReference>
<feature type="binding site" evidence="6">
    <location>
        <position position="37"/>
    </location>
    <ligand>
        <name>FAD</name>
        <dbReference type="ChEBI" id="CHEBI:57692"/>
    </ligand>
</feature>
<keyword evidence="2 6" id="KW-0285">Flavoprotein</keyword>
<comment type="similarity">
    <text evidence="6">Belongs to the ferredoxin--NADP reductase type 2 family.</text>
</comment>
<keyword evidence="4 6" id="KW-0521">NADP</keyword>
<protein>
    <recommendedName>
        <fullName evidence="6">Ferredoxin--NADP reductase</fullName>
        <shortName evidence="6">FNR</shortName>
        <shortName evidence="6">Fd-NADP(+) reductase</shortName>
        <ecNumber evidence="6">1.18.1.2</ecNumber>
    </recommendedName>
</protein>
<comment type="caution">
    <text evidence="9">The sequence shown here is derived from an EMBL/GenBank/DDBJ whole genome shotgun (WGS) entry which is preliminary data.</text>
</comment>
<feature type="binding site" evidence="6">
    <location>
        <position position="285"/>
    </location>
    <ligand>
        <name>FAD</name>
        <dbReference type="ChEBI" id="CHEBI:57692"/>
    </ligand>
</feature>
<keyword evidence="10" id="KW-1185">Reference proteome</keyword>
<evidence type="ECO:0000259" key="8">
    <source>
        <dbReference type="Pfam" id="PF07992"/>
    </source>
</evidence>
<dbReference type="GO" id="GO:0050661">
    <property type="term" value="F:NADP binding"/>
    <property type="evidence" value="ECO:0007669"/>
    <property type="project" value="UniProtKB-UniRule"/>
</dbReference>
<comment type="catalytic activity">
    <reaction evidence="6">
        <text>2 reduced [2Fe-2S]-[ferredoxin] + NADP(+) + H(+) = 2 oxidized [2Fe-2S]-[ferredoxin] + NADPH</text>
        <dbReference type="Rhea" id="RHEA:20125"/>
        <dbReference type="Rhea" id="RHEA-COMP:10000"/>
        <dbReference type="Rhea" id="RHEA-COMP:10001"/>
        <dbReference type="ChEBI" id="CHEBI:15378"/>
        <dbReference type="ChEBI" id="CHEBI:33737"/>
        <dbReference type="ChEBI" id="CHEBI:33738"/>
        <dbReference type="ChEBI" id="CHEBI:57783"/>
        <dbReference type="ChEBI" id="CHEBI:58349"/>
        <dbReference type="EC" id="1.18.1.2"/>
    </reaction>
</comment>
<dbReference type="HAMAP" id="MF_01685">
    <property type="entry name" value="FENR2"/>
    <property type="match status" value="1"/>
</dbReference>
<dbReference type="EMBL" id="BDUF01000068">
    <property type="protein sequence ID" value="GAX90914.1"/>
    <property type="molecule type" value="Genomic_DNA"/>
</dbReference>
<accession>A0A292YR80</accession>
<comment type="subunit">
    <text evidence="1 6">Homodimer.</text>
</comment>
<dbReference type="SUPFAM" id="SSF51905">
    <property type="entry name" value="FAD/NAD(P)-binding domain"/>
    <property type="match status" value="1"/>
</dbReference>
<organism evidence="9 10">
    <name type="scientific">Effusibacillus lacus</name>
    <dbReference type="NCBI Taxonomy" id="1348429"/>
    <lineage>
        <taxon>Bacteria</taxon>
        <taxon>Bacillati</taxon>
        <taxon>Bacillota</taxon>
        <taxon>Bacilli</taxon>
        <taxon>Bacillales</taxon>
        <taxon>Alicyclobacillaceae</taxon>
        <taxon>Effusibacillus</taxon>
    </lineage>
</organism>
<comment type="cofactor">
    <cofactor evidence="6">
        <name>FAD</name>
        <dbReference type="ChEBI" id="CHEBI:57692"/>
    </cofactor>
    <text evidence="6">Binds 1 FAD per subunit.</text>
</comment>
<dbReference type="InterPro" id="IPR023753">
    <property type="entry name" value="FAD/NAD-binding_dom"/>
</dbReference>